<dbReference type="OrthoDB" id="5551751at2759"/>
<keyword evidence="1" id="KW-0732">Signal</keyword>
<dbReference type="Proteomes" id="UP000078595">
    <property type="component" value="Chromosome 2"/>
</dbReference>
<feature type="region of interest" description="Disordered" evidence="2">
    <location>
        <begin position="36"/>
        <end position="60"/>
    </location>
</feature>
<evidence type="ECO:0000313" key="5">
    <source>
        <dbReference type="Proteomes" id="UP000078595"/>
    </source>
</evidence>
<sequence>MAGRIPRILRLHTLPGQLIFLSTVSLASGWGITQLRDTSSDSSSSSAGKASAGKGRTMQRGDIVDVIQGQGQNRNASATSGVGDTRGGITLADALTAERSASLWWNYARDSPAITGRLVSRDKESTLLVPVDKSILALGRKPHQHPGFSYKGAFSSSKTNTERFLQAHIIDGTVKASGKAQTLLDGFSVDLIVDKSVKGGWKIQPGDIEVLGEKETSNGKILYIGKVLPY</sequence>
<reference evidence="3" key="1">
    <citation type="submission" date="2013-07" db="EMBL/GenBank/DDBJ databases">
        <title>The Genome Sequence of Cryptococcus dejecticola CBS10117.</title>
        <authorList>
            <consortium name="The Broad Institute Genome Sequencing Platform"/>
            <person name="Cuomo C."/>
            <person name="Litvintseva A."/>
            <person name="Chen Y."/>
            <person name="Heitman J."/>
            <person name="Sun S."/>
            <person name="Springer D."/>
            <person name="Dromer F."/>
            <person name="Young S.K."/>
            <person name="Zeng Q."/>
            <person name="Gargeya S."/>
            <person name="Fitzgerald M."/>
            <person name="Abouelleil A."/>
            <person name="Alvarado L."/>
            <person name="Berlin A.M."/>
            <person name="Chapman S.B."/>
            <person name="Dewar J."/>
            <person name="Goldberg J."/>
            <person name="Griggs A."/>
            <person name="Gujja S."/>
            <person name="Hansen M."/>
            <person name="Howarth C."/>
            <person name="Imamovic A."/>
            <person name="Larimer J."/>
            <person name="McCowan C."/>
            <person name="Murphy C."/>
            <person name="Pearson M."/>
            <person name="Priest M."/>
            <person name="Roberts A."/>
            <person name="Saif S."/>
            <person name="Shea T."/>
            <person name="Sykes S."/>
            <person name="Wortman J."/>
            <person name="Nusbaum C."/>
            <person name="Birren B."/>
        </authorList>
    </citation>
    <scope>NUCLEOTIDE SEQUENCE [LARGE SCALE GENOMIC DNA]</scope>
    <source>
        <strain evidence="3">CBS 10117</strain>
    </source>
</reference>
<dbReference type="PANTHER" id="PTHR28156:SF1">
    <property type="entry name" value="FAS1 DOMAIN-CONTAINING PROTEIN YDR262W"/>
    <property type="match status" value="1"/>
</dbReference>
<feature type="compositionally biased region" description="Low complexity" evidence="2">
    <location>
        <begin position="40"/>
        <end position="55"/>
    </location>
</feature>
<dbReference type="InterPro" id="IPR036378">
    <property type="entry name" value="FAS1_dom_sf"/>
</dbReference>
<evidence type="ECO:0000313" key="3">
    <source>
        <dbReference type="EMBL" id="OBR87715.1"/>
    </source>
</evidence>
<accession>A0A1A6ACD8</accession>
<dbReference type="PANTHER" id="PTHR28156">
    <property type="entry name" value="FAS1 DOMAIN-CONTAINING PROTEIN YDR262W"/>
    <property type="match status" value="1"/>
</dbReference>
<dbReference type="RefSeq" id="XP_018265557.1">
    <property type="nucleotide sequence ID" value="XM_018405276.1"/>
</dbReference>
<dbReference type="KEGG" id="kdj:28965625"/>
<gene>
    <name evidence="3" type="ORF">I303_01926</name>
    <name evidence="4" type="ORF">I303_101938</name>
</gene>
<dbReference type="AlphaFoldDB" id="A0A1A6ACD8"/>
<dbReference type="VEuPathDB" id="FungiDB:I303_01926"/>
<dbReference type="InterPro" id="IPR040200">
    <property type="entry name" value="Mug57-like"/>
</dbReference>
<dbReference type="SUPFAM" id="SSF82153">
    <property type="entry name" value="FAS1 domain"/>
    <property type="match status" value="1"/>
</dbReference>
<dbReference type="EMBL" id="CP144531">
    <property type="protein sequence ID" value="WWC59385.1"/>
    <property type="molecule type" value="Genomic_DNA"/>
</dbReference>
<keyword evidence="5" id="KW-1185">Reference proteome</keyword>
<dbReference type="STRING" id="1296121.A0A1A6ACD8"/>
<evidence type="ECO:0008006" key="6">
    <source>
        <dbReference type="Google" id="ProtNLM"/>
    </source>
</evidence>
<dbReference type="Gene3D" id="2.30.180.10">
    <property type="entry name" value="FAS1 domain"/>
    <property type="match status" value="1"/>
</dbReference>
<dbReference type="EMBL" id="KI894028">
    <property type="protein sequence ID" value="OBR87715.1"/>
    <property type="molecule type" value="Genomic_DNA"/>
</dbReference>
<organism evidence="3">
    <name type="scientific">Kwoniella dejecticola CBS 10117</name>
    <dbReference type="NCBI Taxonomy" id="1296121"/>
    <lineage>
        <taxon>Eukaryota</taxon>
        <taxon>Fungi</taxon>
        <taxon>Dikarya</taxon>
        <taxon>Basidiomycota</taxon>
        <taxon>Agaricomycotina</taxon>
        <taxon>Tremellomycetes</taxon>
        <taxon>Tremellales</taxon>
        <taxon>Cryptococcaceae</taxon>
        <taxon>Kwoniella</taxon>
    </lineage>
</organism>
<evidence type="ECO:0000256" key="1">
    <source>
        <dbReference type="ARBA" id="ARBA00022729"/>
    </source>
</evidence>
<reference evidence="4" key="2">
    <citation type="submission" date="2013-07" db="EMBL/GenBank/DDBJ databases">
        <authorList>
            <consortium name="The Broad Institute Genome Sequencing Platform"/>
            <person name="Cuomo C."/>
            <person name="Litvintseva A."/>
            <person name="Chen Y."/>
            <person name="Heitman J."/>
            <person name="Sun S."/>
            <person name="Springer D."/>
            <person name="Dromer F."/>
            <person name="Young S.K."/>
            <person name="Zeng Q."/>
            <person name="Gargeya S."/>
            <person name="Fitzgerald M."/>
            <person name="Abouelleil A."/>
            <person name="Alvarado L."/>
            <person name="Berlin A.M."/>
            <person name="Chapman S.B."/>
            <person name="Dewar J."/>
            <person name="Goldberg J."/>
            <person name="Griggs A."/>
            <person name="Gujja S."/>
            <person name="Hansen M."/>
            <person name="Howarth C."/>
            <person name="Imamovic A."/>
            <person name="Larimer J."/>
            <person name="McCowan C."/>
            <person name="Murphy C."/>
            <person name="Pearson M."/>
            <person name="Priest M."/>
            <person name="Roberts A."/>
            <person name="Saif S."/>
            <person name="Shea T."/>
            <person name="Sykes S."/>
            <person name="Wortman J."/>
            <person name="Nusbaum C."/>
            <person name="Birren B."/>
        </authorList>
    </citation>
    <scope>NUCLEOTIDE SEQUENCE</scope>
    <source>
        <strain evidence="4">CBS 10117</strain>
    </source>
</reference>
<protein>
    <recommendedName>
        <fullName evidence="6">FAS1 domain-containing protein</fullName>
    </recommendedName>
</protein>
<name>A0A1A6ACD8_9TREE</name>
<evidence type="ECO:0000313" key="4">
    <source>
        <dbReference type="EMBL" id="WWC59385.1"/>
    </source>
</evidence>
<evidence type="ECO:0000256" key="2">
    <source>
        <dbReference type="SAM" id="MobiDB-lite"/>
    </source>
</evidence>
<dbReference type="GeneID" id="28965625"/>
<proteinExistence type="predicted"/>
<reference evidence="4" key="3">
    <citation type="submission" date="2024-02" db="EMBL/GenBank/DDBJ databases">
        <title>Comparative genomics of Cryptococcus and Kwoniella reveals pathogenesis evolution and contrasting modes of karyotype evolution via chromosome fusion or intercentromeric recombination.</title>
        <authorList>
            <person name="Coelho M.A."/>
            <person name="David-Palma M."/>
            <person name="Shea T."/>
            <person name="Bowers K."/>
            <person name="McGinley-Smith S."/>
            <person name="Mohammad A.W."/>
            <person name="Gnirke A."/>
            <person name="Yurkov A.M."/>
            <person name="Nowrousian M."/>
            <person name="Sun S."/>
            <person name="Cuomo C.A."/>
            <person name="Heitman J."/>
        </authorList>
    </citation>
    <scope>NUCLEOTIDE SEQUENCE</scope>
    <source>
        <strain evidence="4">CBS 10117</strain>
    </source>
</reference>